<evidence type="ECO:0000259" key="1">
    <source>
        <dbReference type="Pfam" id="PF12146"/>
    </source>
</evidence>
<dbReference type="InterPro" id="IPR051044">
    <property type="entry name" value="MAG_DAG_Lipase"/>
</dbReference>
<dbReference type="InterPro" id="IPR022742">
    <property type="entry name" value="Hydrolase_4"/>
</dbReference>
<evidence type="ECO:0000313" key="2">
    <source>
        <dbReference type="EMBL" id="MBK6087571.1"/>
    </source>
</evidence>
<dbReference type="InterPro" id="IPR029058">
    <property type="entry name" value="AB_hydrolase_fold"/>
</dbReference>
<dbReference type="SUPFAM" id="SSF53474">
    <property type="entry name" value="alpha/beta-Hydrolases"/>
    <property type="match status" value="1"/>
</dbReference>
<name>A0A934TY01_9FIRM</name>
<dbReference type="Gene3D" id="3.40.50.1820">
    <property type="entry name" value="alpha/beta hydrolase"/>
    <property type="match status" value="1"/>
</dbReference>
<dbReference type="Pfam" id="PF12146">
    <property type="entry name" value="Hydrolase_4"/>
    <property type="match status" value="1"/>
</dbReference>
<dbReference type="Proteomes" id="UP000633365">
    <property type="component" value="Unassembled WGS sequence"/>
</dbReference>
<dbReference type="EMBL" id="JAEQMG010000040">
    <property type="protein sequence ID" value="MBK6087571.1"/>
    <property type="molecule type" value="Genomic_DNA"/>
</dbReference>
<keyword evidence="3" id="KW-1185">Reference proteome</keyword>
<sequence>MVRVIDKEVLSSDKKHMLKGKVYLPEGVAKGLFHVVHGMTEYIGRYDGFMRKMAESGYITFGYDHIGHGQTASKEELGFFAEKDSWRLLVDDVFLFGKEVKNEMGKALPLILMGHSMGSFIVRLTAAKYDHCDKLIIMGTGGPNPASGAGIALSGVLKKLKGTRGYSDLIYSMAFGSYNKGFEHENDKYAWLSVDRANRDRYRKDPLCTFLFTVSAMQDLVKLNKYSNDQGWFDKINKKMPILLLSGSEDPVGEHGKGIKKVFALLKEKGANVHMKLYEGYRHEILQDFCKDDVINDILVFVG</sequence>
<dbReference type="GO" id="GO:0016787">
    <property type="term" value="F:hydrolase activity"/>
    <property type="evidence" value="ECO:0007669"/>
    <property type="project" value="UniProtKB-KW"/>
</dbReference>
<protein>
    <submittedName>
        <fullName evidence="2">Alpha/beta fold hydrolase</fullName>
    </submittedName>
</protein>
<feature type="domain" description="Serine aminopeptidase S33" evidence="1">
    <location>
        <begin position="29"/>
        <end position="288"/>
    </location>
</feature>
<proteinExistence type="predicted"/>
<accession>A0A934TY01</accession>
<organism evidence="2 3">
    <name type="scientific">Ruminococcus difficilis</name>
    <dbReference type="NCBI Taxonomy" id="2763069"/>
    <lineage>
        <taxon>Bacteria</taxon>
        <taxon>Bacillati</taxon>
        <taxon>Bacillota</taxon>
        <taxon>Clostridia</taxon>
        <taxon>Eubacteriales</taxon>
        <taxon>Oscillospiraceae</taxon>
        <taxon>Ruminococcus</taxon>
    </lineage>
</organism>
<dbReference type="RefSeq" id="WP_201426877.1">
    <property type="nucleotide sequence ID" value="NZ_JAEQMG010000040.1"/>
</dbReference>
<keyword evidence="2" id="KW-0378">Hydrolase</keyword>
<evidence type="ECO:0000313" key="3">
    <source>
        <dbReference type="Proteomes" id="UP000633365"/>
    </source>
</evidence>
<dbReference type="AlphaFoldDB" id="A0A934TY01"/>
<comment type="caution">
    <text evidence="2">The sequence shown here is derived from an EMBL/GenBank/DDBJ whole genome shotgun (WGS) entry which is preliminary data.</text>
</comment>
<gene>
    <name evidence="2" type="ORF">JKK62_02720</name>
</gene>
<reference evidence="2" key="1">
    <citation type="submission" date="2021-01" db="EMBL/GenBank/DDBJ databases">
        <title>Genome public.</title>
        <authorList>
            <person name="Liu C."/>
            <person name="Sun Q."/>
        </authorList>
    </citation>
    <scope>NUCLEOTIDE SEQUENCE</scope>
    <source>
        <strain evidence="2">M6</strain>
    </source>
</reference>
<dbReference type="PANTHER" id="PTHR11614">
    <property type="entry name" value="PHOSPHOLIPASE-RELATED"/>
    <property type="match status" value="1"/>
</dbReference>